<dbReference type="KEGG" id="cyp:PCC8801_3629"/>
<organism evidence="4 5">
    <name type="scientific">Rippkaea orientalis (strain PCC 8801 / RF-1)</name>
    <name type="common">Cyanothece sp. (strain PCC 8801)</name>
    <dbReference type="NCBI Taxonomy" id="41431"/>
    <lineage>
        <taxon>Bacteria</taxon>
        <taxon>Bacillati</taxon>
        <taxon>Cyanobacteriota</taxon>
        <taxon>Cyanophyceae</taxon>
        <taxon>Oscillatoriophycideae</taxon>
        <taxon>Chroococcales</taxon>
        <taxon>Aphanothecaceae</taxon>
        <taxon>Rippkaea</taxon>
        <taxon>Rippkaea orientalis</taxon>
    </lineage>
</organism>
<dbReference type="PANTHER" id="PTHR43405">
    <property type="entry name" value="GLYCOSYL HYDROLASE DIGH"/>
    <property type="match status" value="1"/>
</dbReference>
<protein>
    <recommendedName>
        <fullName evidence="3">Glycosyl hydrolase-like 10 domain-containing protein</fullName>
    </recommendedName>
</protein>
<dbReference type="PANTHER" id="PTHR43405:SF1">
    <property type="entry name" value="GLYCOSYL HYDROLASE DIGH"/>
    <property type="match status" value="1"/>
</dbReference>
<evidence type="ECO:0000259" key="3">
    <source>
        <dbReference type="Pfam" id="PF02638"/>
    </source>
</evidence>
<reference evidence="5" key="1">
    <citation type="journal article" date="2011" name="MBio">
        <title>Novel metabolic attributes of the genus Cyanothece, comprising a group of unicellular nitrogen-fixing Cyanobacteria.</title>
        <authorList>
            <person name="Bandyopadhyay A."/>
            <person name="Elvitigala T."/>
            <person name="Welsh E."/>
            <person name="Stockel J."/>
            <person name="Liberton M."/>
            <person name="Min H."/>
            <person name="Sherman L.A."/>
            <person name="Pakrasi H.B."/>
        </authorList>
    </citation>
    <scope>NUCLEOTIDE SEQUENCE [LARGE SCALE GENOMIC DNA]</scope>
    <source>
        <strain evidence="5">PCC 8801</strain>
    </source>
</reference>
<dbReference type="CDD" id="cd03143">
    <property type="entry name" value="A4_beta-galactosidase_middle_domain"/>
    <property type="match status" value="1"/>
</dbReference>
<dbReference type="eggNOG" id="COG1649">
    <property type="taxonomic scope" value="Bacteria"/>
</dbReference>
<dbReference type="InterPro" id="IPR029062">
    <property type="entry name" value="Class_I_gatase-like"/>
</dbReference>
<dbReference type="Pfam" id="PF02638">
    <property type="entry name" value="GHL10"/>
    <property type="match status" value="1"/>
</dbReference>
<dbReference type="EMBL" id="CP001287">
    <property type="protein sequence ID" value="ACK67591.1"/>
    <property type="molecule type" value="Genomic_DNA"/>
</dbReference>
<dbReference type="InterPro" id="IPR017853">
    <property type="entry name" value="GH"/>
</dbReference>
<dbReference type="RefSeq" id="WP_012596849.1">
    <property type="nucleotide sequence ID" value="NC_011726.1"/>
</dbReference>
<accession>B7K1P9</accession>
<dbReference type="HOGENOM" id="CLU_313489_0_0_3"/>
<evidence type="ECO:0000313" key="5">
    <source>
        <dbReference type="Proteomes" id="UP000008204"/>
    </source>
</evidence>
<dbReference type="Gene3D" id="3.40.50.880">
    <property type="match status" value="1"/>
</dbReference>
<sequence>MVLEKKTVIPKPRTSPNWLRSSSTTLLTVLGCLLPFSWFVPVAEAFTGRVAVVKSRENSHQWPSIRNRLMATGMRYCVIEAENWETEQNLADIRVLFLPNVERITGIQAAALESWIEQGGRVIISGPTGNLSESEVKKQLRSLFGAYWGYANSAPSTLKVTDKTELPLFNRTRLNSTLLGGVIIPTAINSQTAAVWLTQGRPPAVVLTEDSTFFGWRWGVDGVSSVELDISWLENALSRFGVTRNNQLSIVGSEPIIPCPNSAPIPREPFPILPPELVPSQEKPSLTPFKPTLPPDQFELSPELPNPDSSVPYRTQTQTVSQAVPGELSPQQVESMTQELKSLIDRFEMTLLAAEAANSGVESSLHKDSQASEKRPPTVRHSGYWALNDAKQGLQEFQQLVSQGQHEQARQSWLKARRTLWDQYPTDRPLSQAEVRAIWLDRGTLVKAKSEADLAKIFDQMAQAGINTVFLETLNASYPIYPSRVAPEQNPLTVGWDPLKVAIKLAHERNMELHAWVWIFAAANQGHNQVLEQPKDYLGPVLSRNLDWGITDKDGNYFDRGIQFKKAFLDPSNPEVRQYLLAILDEIATNYEVDGIQFDYIRYPFQDPKINQTFGYSKTSRALFKDMTGVDPIEISPGHPLWNQWTGFRIHQVDSFVATASAKLKQKRPDLILSASVFPIEKQERLFRLQQHWEDWMRQGWMDMIVLMTYALDTDNFEQRIQPLSDNSLSKSSLIIPGLRLLKVPDAVTVDQLQLVRNTSTSGFALFAAENLTPDLQRIFNRIQTPKESQPLPYRQPFKTATSRYQSLQKEWNFLLTNQKLLMEDSNLKVWSHQSNELGNLLTQLANEPSSANLVAAKAKLSQFQRQFPKWMEQYKNHHSYQVQVWLNHLDTLDKLLTYGERVVLK</sequence>
<dbReference type="SUPFAM" id="SSF52317">
    <property type="entry name" value="Class I glutamine amidotransferase-like"/>
    <property type="match status" value="1"/>
</dbReference>
<feature type="domain" description="Glycosyl hydrolase-like 10" evidence="3">
    <location>
        <begin position="434"/>
        <end position="749"/>
    </location>
</feature>
<feature type="region of interest" description="Disordered" evidence="2">
    <location>
        <begin position="274"/>
        <end position="311"/>
    </location>
</feature>
<feature type="compositionally biased region" description="Basic and acidic residues" evidence="2">
    <location>
        <begin position="364"/>
        <end position="376"/>
    </location>
</feature>
<gene>
    <name evidence="4" type="ordered locus">PCC8801_3629</name>
</gene>
<dbReference type="OrthoDB" id="580981at2"/>
<dbReference type="InterPro" id="IPR003790">
    <property type="entry name" value="GHL10"/>
</dbReference>
<evidence type="ECO:0000256" key="1">
    <source>
        <dbReference type="ARBA" id="ARBA00022729"/>
    </source>
</evidence>
<dbReference type="Gene3D" id="3.20.20.80">
    <property type="entry name" value="Glycosidases"/>
    <property type="match status" value="1"/>
</dbReference>
<evidence type="ECO:0000313" key="4">
    <source>
        <dbReference type="EMBL" id="ACK67591.1"/>
    </source>
</evidence>
<name>B7K1P9_RIPO1</name>
<proteinExistence type="predicted"/>
<dbReference type="InterPro" id="IPR052177">
    <property type="entry name" value="Divisome_Glycosyl_Hydrolase"/>
</dbReference>
<dbReference type="SUPFAM" id="SSF51445">
    <property type="entry name" value="(Trans)glycosidases"/>
    <property type="match status" value="1"/>
</dbReference>
<dbReference type="AlphaFoldDB" id="B7K1P9"/>
<dbReference type="STRING" id="41431.PCC8801_3629"/>
<dbReference type="PROSITE" id="PS51257">
    <property type="entry name" value="PROKAR_LIPOPROTEIN"/>
    <property type="match status" value="1"/>
</dbReference>
<feature type="region of interest" description="Disordered" evidence="2">
    <location>
        <begin position="360"/>
        <end position="380"/>
    </location>
</feature>
<evidence type="ECO:0000256" key="2">
    <source>
        <dbReference type="SAM" id="MobiDB-lite"/>
    </source>
</evidence>
<keyword evidence="5" id="KW-1185">Reference proteome</keyword>
<dbReference type="Proteomes" id="UP000008204">
    <property type="component" value="Chromosome"/>
</dbReference>
<keyword evidence="1" id="KW-0732">Signal</keyword>